<evidence type="ECO:0000256" key="9">
    <source>
        <dbReference type="SAM" id="MobiDB-lite"/>
    </source>
</evidence>
<feature type="domain" description="NR LBD" evidence="10">
    <location>
        <begin position="19"/>
        <end position="273"/>
    </location>
</feature>
<feature type="compositionally biased region" description="Low complexity" evidence="9">
    <location>
        <begin position="479"/>
        <end position="491"/>
    </location>
</feature>
<dbReference type="InterPro" id="IPR001728">
    <property type="entry name" value="ThyrH_rcpt"/>
</dbReference>
<accession>A0A8K0P8D5</accession>
<comment type="caution">
    <text evidence="11">The sequence shown here is derived from an EMBL/GenBank/DDBJ whole genome shotgun (WGS) entry which is preliminary data.</text>
</comment>
<feature type="non-terminal residue" evidence="11">
    <location>
        <position position="873"/>
    </location>
</feature>
<dbReference type="PRINTS" id="PR00398">
    <property type="entry name" value="STRDHORMONER"/>
</dbReference>
<evidence type="ECO:0000256" key="3">
    <source>
        <dbReference type="ARBA" id="ARBA00022771"/>
    </source>
</evidence>
<sequence length="873" mass="95507">DFYETGIRTLFPQYFHLNPPLNLSLYVHNPNHLLFLHPQACPLNPRRPLVAGLTPDPNGRGEDTVLQDFSQRFSPAIRGVVEFAKRIPGFALLSQSDQVTLLKAGVFEVLLLRLACLFDAQTNTMTCLNGELLRRESIVSHSPSSSPSHSPSSHSSNARFLVDSMFEFAARLNSLQLSDAELALFSAVVIIAPDRPGLRHTDLISRIHSRLLSSLSLLLSRNHPSPPSLLNTLQSYIPDLRTLNTLHSEKLLAFKMTEQQNQSAEEHRGADVDQEQYARVQGCPAHAMQVQFPLLGDFIRTSLSTCLNSNNVSNITKCACFFFLQNTDAWKDDDVQEVEDDEIIEEEERWRANPRSATLSAVMSGVKSPLGSVSSSESVCSGEVASLSEFRSSVSASAPLLAASLSGNTAAINALAGFPKRRRHRDRSGSNSEEDTSCSIQGTTCPTQVAQIAHRTYFRKLDSPSDSGIESGTERLEKSSTSTSVCSSPRSSLEDKDEALLHQHKPPQRRCPHLERPSVVEDMPVLKRVLQAPPLYDTNSLMDEAYKPHKKFRALRKDCAEAEPMGNSPTGVQTNQMMAEPPRGCRMQEKTPYATLEPVRMDTQENVPSPPIVVLSPPAAPPAASPHSIISTLNMHFPQITIHAQPMRNPSPIEPQACNSANRLSPHAGSSNPPLLLQKALLQPPANQRSLQSQQHQALLSALSGDTSPRPASSSPLTASLLSGPTLSSSLSSTHSTLARSLMEGPKMTAEQMKRTDIIHSYIMREGAEEASGSQYRKPQVAYQTKSSPEPIPDERRQQYRKDQPSQAPGVLVFNGSYVHMGWNKQGPSQDPQYAPTSPKPEVKQGGQPLNLSKKTPPPSPATTPVAASVLEA</sequence>
<dbReference type="PRINTS" id="PR00546">
    <property type="entry name" value="THYROIDHORMR"/>
</dbReference>
<keyword evidence="5" id="KW-0805">Transcription regulation</keyword>
<gene>
    <name evidence="11" type="ORF">J437_LFUL017165</name>
</gene>
<keyword evidence="7" id="KW-0804">Transcription</keyword>
<dbReference type="GO" id="GO:0008270">
    <property type="term" value="F:zinc ion binding"/>
    <property type="evidence" value="ECO:0007669"/>
    <property type="project" value="UniProtKB-KW"/>
</dbReference>
<dbReference type="SMART" id="SM00430">
    <property type="entry name" value="HOLI"/>
    <property type="match status" value="1"/>
</dbReference>
<dbReference type="InterPro" id="IPR001723">
    <property type="entry name" value="Nuclear_hrmn_rcpt"/>
</dbReference>
<dbReference type="PANTHER" id="PTHR24082">
    <property type="entry name" value="NUCLEAR HORMONE RECEPTOR"/>
    <property type="match status" value="1"/>
</dbReference>
<keyword evidence="2" id="KW-0479">Metal-binding</keyword>
<dbReference type="OrthoDB" id="7634782at2759"/>
<reference evidence="11" key="1">
    <citation type="submission" date="2013-04" db="EMBL/GenBank/DDBJ databases">
        <authorList>
            <person name="Qu J."/>
            <person name="Murali S.C."/>
            <person name="Bandaranaike D."/>
            <person name="Bellair M."/>
            <person name="Blankenburg K."/>
            <person name="Chao H."/>
            <person name="Dinh H."/>
            <person name="Doddapaneni H."/>
            <person name="Downs B."/>
            <person name="Dugan-Rocha S."/>
            <person name="Elkadiri S."/>
            <person name="Gnanaolivu R.D."/>
            <person name="Hernandez B."/>
            <person name="Javaid M."/>
            <person name="Jayaseelan J.C."/>
            <person name="Lee S."/>
            <person name="Li M."/>
            <person name="Ming W."/>
            <person name="Munidasa M."/>
            <person name="Muniz J."/>
            <person name="Nguyen L."/>
            <person name="Ongeri F."/>
            <person name="Osuji N."/>
            <person name="Pu L.-L."/>
            <person name="Puazo M."/>
            <person name="Qu C."/>
            <person name="Quiroz J."/>
            <person name="Raj R."/>
            <person name="Weissenberger G."/>
            <person name="Xin Y."/>
            <person name="Zou X."/>
            <person name="Han Y."/>
            <person name="Richards S."/>
            <person name="Worley K."/>
            <person name="Muzny D."/>
            <person name="Gibbs R."/>
        </authorList>
    </citation>
    <scope>NUCLEOTIDE SEQUENCE</scope>
    <source>
        <strain evidence="11">Sampled in the wild</strain>
    </source>
</reference>
<proteinExistence type="inferred from homology"/>
<evidence type="ECO:0000256" key="6">
    <source>
        <dbReference type="ARBA" id="ARBA00023125"/>
    </source>
</evidence>
<dbReference type="Proteomes" id="UP000792457">
    <property type="component" value="Unassembled WGS sequence"/>
</dbReference>
<reference evidence="11" key="2">
    <citation type="submission" date="2017-10" db="EMBL/GenBank/DDBJ databases">
        <title>Ladona fulva Genome sequencing and assembly.</title>
        <authorList>
            <person name="Murali S."/>
            <person name="Richards S."/>
            <person name="Bandaranaike D."/>
            <person name="Bellair M."/>
            <person name="Blankenburg K."/>
            <person name="Chao H."/>
            <person name="Dinh H."/>
            <person name="Doddapaneni H."/>
            <person name="Dugan-Rocha S."/>
            <person name="Elkadiri S."/>
            <person name="Gnanaolivu R."/>
            <person name="Hernandez B."/>
            <person name="Skinner E."/>
            <person name="Javaid M."/>
            <person name="Lee S."/>
            <person name="Li M."/>
            <person name="Ming W."/>
            <person name="Munidasa M."/>
            <person name="Muniz J."/>
            <person name="Nguyen L."/>
            <person name="Hughes D."/>
            <person name="Osuji N."/>
            <person name="Pu L.-L."/>
            <person name="Puazo M."/>
            <person name="Qu C."/>
            <person name="Quiroz J."/>
            <person name="Raj R."/>
            <person name="Weissenberger G."/>
            <person name="Xin Y."/>
            <person name="Zou X."/>
            <person name="Han Y."/>
            <person name="Worley K."/>
            <person name="Muzny D."/>
            <person name="Gibbs R."/>
        </authorList>
    </citation>
    <scope>NUCLEOTIDE SEQUENCE</scope>
    <source>
        <strain evidence="11">Sampled in the wild</strain>
    </source>
</reference>
<dbReference type="PROSITE" id="PS51843">
    <property type="entry name" value="NR_LBD"/>
    <property type="match status" value="1"/>
</dbReference>
<feature type="region of interest" description="Disordered" evidence="9">
    <location>
        <begin position="645"/>
        <end position="738"/>
    </location>
</feature>
<dbReference type="EMBL" id="KZ309093">
    <property type="protein sequence ID" value="KAG8236917.1"/>
    <property type="molecule type" value="Genomic_DNA"/>
</dbReference>
<dbReference type="InterPro" id="IPR050234">
    <property type="entry name" value="Nuclear_hormone_rcpt_NR1"/>
</dbReference>
<dbReference type="GO" id="GO:0009755">
    <property type="term" value="P:hormone-mediated signaling pathway"/>
    <property type="evidence" value="ECO:0007669"/>
    <property type="project" value="TreeGrafter"/>
</dbReference>
<feature type="region of interest" description="Disordered" evidence="9">
    <location>
        <begin position="822"/>
        <end position="873"/>
    </location>
</feature>
<dbReference type="PANTHER" id="PTHR24082:SF473">
    <property type="entry name" value="ECDYSONE-INDUCED PROTEIN 75B, ISOFORM B"/>
    <property type="match status" value="1"/>
</dbReference>
<feature type="compositionally biased region" description="Polar residues" evidence="9">
    <location>
        <begin position="657"/>
        <end position="672"/>
    </location>
</feature>
<dbReference type="Pfam" id="PF00104">
    <property type="entry name" value="Hormone_recep"/>
    <property type="match status" value="1"/>
</dbReference>
<evidence type="ECO:0000256" key="4">
    <source>
        <dbReference type="ARBA" id="ARBA00022833"/>
    </source>
</evidence>
<dbReference type="GO" id="GO:0000122">
    <property type="term" value="P:negative regulation of transcription by RNA polymerase II"/>
    <property type="evidence" value="ECO:0007669"/>
    <property type="project" value="TreeGrafter"/>
</dbReference>
<comment type="similarity">
    <text evidence="1">Belongs to the nuclear hormone receptor family. NR1 subfamily.</text>
</comment>
<evidence type="ECO:0000256" key="7">
    <source>
        <dbReference type="ARBA" id="ARBA00023163"/>
    </source>
</evidence>
<dbReference type="SUPFAM" id="SSF48508">
    <property type="entry name" value="Nuclear receptor ligand-binding domain"/>
    <property type="match status" value="1"/>
</dbReference>
<keyword evidence="6" id="KW-0238">DNA-binding</keyword>
<evidence type="ECO:0000256" key="5">
    <source>
        <dbReference type="ARBA" id="ARBA00023015"/>
    </source>
</evidence>
<dbReference type="GO" id="GO:0030154">
    <property type="term" value="P:cell differentiation"/>
    <property type="evidence" value="ECO:0007669"/>
    <property type="project" value="TreeGrafter"/>
</dbReference>
<dbReference type="InterPro" id="IPR000536">
    <property type="entry name" value="Nucl_hrmn_rcpt_lig-bd"/>
</dbReference>
<dbReference type="InterPro" id="IPR035500">
    <property type="entry name" value="NHR-like_dom_sf"/>
</dbReference>
<dbReference type="GO" id="GO:0004879">
    <property type="term" value="F:nuclear receptor activity"/>
    <property type="evidence" value="ECO:0007669"/>
    <property type="project" value="InterPro"/>
</dbReference>
<feature type="region of interest" description="Disordered" evidence="9">
    <location>
        <begin position="461"/>
        <end position="496"/>
    </location>
</feature>
<evidence type="ECO:0000256" key="2">
    <source>
        <dbReference type="ARBA" id="ARBA00022723"/>
    </source>
</evidence>
<keyword evidence="3" id="KW-0863">Zinc-finger</keyword>
<organism evidence="11 12">
    <name type="scientific">Ladona fulva</name>
    <name type="common">Scarce chaser dragonfly</name>
    <name type="synonym">Libellula fulva</name>
    <dbReference type="NCBI Taxonomy" id="123851"/>
    <lineage>
        <taxon>Eukaryota</taxon>
        <taxon>Metazoa</taxon>
        <taxon>Ecdysozoa</taxon>
        <taxon>Arthropoda</taxon>
        <taxon>Hexapoda</taxon>
        <taxon>Insecta</taxon>
        <taxon>Pterygota</taxon>
        <taxon>Palaeoptera</taxon>
        <taxon>Odonata</taxon>
        <taxon>Epiprocta</taxon>
        <taxon>Anisoptera</taxon>
        <taxon>Libelluloidea</taxon>
        <taxon>Libellulidae</taxon>
        <taxon>Ladona</taxon>
    </lineage>
</organism>
<feature type="compositionally biased region" description="Polar residues" evidence="9">
    <location>
        <begin position="826"/>
        <end position="836"/>
    </location>
</feature>
<dbReference type="GO" id="GO:0000978">
    <property type="term" value="F:RNA polymerase II cis-regulatory region sequence-specific DNA binding"/>
    <property type="evidence" value="ECO:0007669"/>
    <property type="project" value="TreeGrafter"/>
</dbReference>
<protein>
    <recommendedName>
        <fullName evidence="10">NR LBD domain-containing protein</fullName>
    </recommendedName>
</protein>
<dbReference type="GO" id="GO:0045944">
    <property type="term" value="P:positive regulation of transcription by RNA polymerase II"/>
    <property type="evidence" value="ECO:0007669"/>
    <property type="project" value="TreeGrafter"/>
</dbReference>
<evidence type="ECO:0000313" key="11">
    <source>
        <dbReference type="EMBL" id="KAG8236917.1"/>
    </source>
</evidence>
<feature type="compositionally biased region" description="Low complexity" evidence="9">
    <location>
        <begin position="673"/>
        <end position="738"/>
    </location>
</feature>
<keyword evidence="4" id="KW-0862">Zinc</keyword>
<feature type="region of interest" description="Disordered" evidence="9">
    <location>
        <begin position="416"/>
        <end position="442"/>
    </location>
</feature>
<dbReference type="AlphaFoldDB" id="A0A8K0P8D5"/>
<keyword evidence="8" id="KW-0675">Receptor</keyword>
<feature type="region of interest" description="Disordered" evidence="9">
    <location>
        <begin position="768"/>
        <end position="810"/>
    </location>
</feature>
<evidence type="ECO:0000256" key="8">
    <source>
        <dbReference type="ARBA" id="ARBA00023170"/>
    </source>
</evidence>
<evidence type="ECO:0000313" key="12">
    <source>
        <dbReference type="Proteomes" id="UP000792457"/>
    </source>
</evidence>
<feature type="compositionally biased region" description="Polar residues" evidence="9">
    <location>
        <begin position="772"/>
        <end position="788"/>
    </location>
</feature>
<dbReference type="Gene3D" id="1.10.565.10">
    <property type="entry name" value="Retinoid X Receptor"/>
    <property type="match status" value="1"/>
</dbReference>
<evidence type="ECO:0000259" key="10">
    <source>
        <dbReference type="PROSITE" id="PS51843"/>
    </source>
</evidence>
<name>A0A8K0P8D5_LADFU</name>
<keyword evidence="12" id="KW-1185">Reference proteome</keyword>
<evidence type="ECO:0000256" key="1">
    <source>
        <dbReference type="ARBA" id="ARBA00008092"/>
    </source>
</evidence>
<feature type="compositionally biased region" description="Low complexity" evidence="9">
    <location>
        <begin position="863"/>
        <end position="873"/>
    </location>
</feature>
<feature type="compositionally biased region" description="Basic and acidic residues" evidence="9">
    <location>
        <begin position="793"/>
        <end position="804"/>
    </location>
</feature>